<dbReference type="AlphaFoldDB" id="A0A9W7A7L8"/>
<dbReference type="PANTHER" id="PTHR10015">
    <property type="entry name" value="HEAT SHOCK TRANSCRIPTION FACTOR"/>
    <property type="match status" value="1"/>
</dbReference>
<evidence type="ECO:0000256" key="1">
    <source>
        <dbReference type="ARBA" id="ARBA00004123"/>
    </source>
</evidence>
<evidence type="ECO:0000256" key="5">
    <source>
        <dbReference type="SAM" id="MobiDB-lite"/>
    </source>
</evidence>
<dbReference type="SUPFAM" id="SSF46785">
    <property type="entry name" value="Winged helix' DNA-binding domain"/>
    <property type="match status" value="1"/>
</dbReference>
<keyword evidence="2" id="KW-0238">DNA-binding</keyword>
<evidence type="ECO:0000256" key="2">
    <source>
        <dbReference type="ARBA" id="ARBA00023125"/>
    </source>
</evidence>
<dbReference type="OrthoDB" id="60033at2759"/>
<dbReference type="InterPro" id="IPR036388">
    <property type="entry name" value="WH-like_DNA-bd_sf"/>
</dbReference>
<dbReference type="Proteomes" id="UP001165082">
    <property type="component" value="Unassembled WGS sequence"/>
</dbReference>
<evidence type="ECO:0000259" key="6">
    <source>
        <dbReference type="SMART" id="SM00415"/>
    </source>
</evidence>
<comment type="similarity">
    <text evidence="4">Belongs to the HSF family.</text>
</comment>
<dbReference type="GO" id="GO:0005634">
    <property type="term" value="C:nucleus"/>
    <property type="evidence" value="ECO:0007669"/>
    <property type="project" value="UniProtKB-SubCell"/>
</dbReference>
<dbReference type="InterPro" id="IPR000232">
    <property type="entry name" value="HSF_DNA-bd"/>
</dbReference>
<dbReference type="PRINTS" id="PR00056">
    <property type="entry name" value="HSFDOMAIN"/>
</dbReference>
<feature type="region of interest" description="Disordered" evidence="5">
    <location>
        <begin position="109"/>
        <end position="152"/>
    </location>
</feature>
<keyword evidence="8" id="KW-1185">Reference proteome</keyword>
<dbReference type="Gene3D" id="1.10.10.10">
    <property type="entry name" value="Winged helix-like DNA-binding domain superfamily/Winged helix DNA-binding domain"/>
    <property type="match status" value="1"/>
</dbReference>
<evidence type="ECO:0000313" key="7">
    <source>
        <dbReference type="EMBL" id="GMH63384.1"/>
    </source>
</evidence>
<comment type="caution">
    <text evidence="7">The sequence shown here is derived from an EMBL/GenBank/DDBJ whole genome shotgun (WGS) entry which is preliminary data.</text>
</comment>
<protein>
    <recommendedName>
        <fullName evidence="6">HSF-type DNA-binding domain-containing protein</fullName>
    </recommendedName>
</protein>
<dbReference type="SMART" id="SM00415">
    <property type="entry name" value="HSF"/>
    <property type="match status" value="1"/>
</dbReference>
<comment type="subcellular location">
    <subcellularLocation>
        <location evidence="1">Nucleus</location>
    </subcellularLocation>
</comment>
<dbReference type="GO" id="GO:0003700">
    <property type="term" value="F:DNA-binding transcription factor activity"/>
    <property type="evidence" value="ECO:0007669"/>
    <property type="project" value="InterPro"/>
</dbReference>
<evidence type="ECO:0000313" key="8">
    <source>
        <dbReference type="Proteomes" id="UP001165082"/>
    </source>
</evidence>
<proteinExistence type="inferred from homology"/>
<name>A0A9W7A7L8_9STRA</name>
<dbReference type="EMBL" id="BRXZ01003860">
    <property type="protein sequence ID" value="GMH63384.1"/>
    <property type="molecule type" value="Genomic_DNA"/>
</dbReference>
<sequence>MSSRPPKRRGPSTFIVKLYAMMTDPSNSPHCSFSPSGLDVCVHDIQGFGAAVLSKYFKTSNYSSFVRQLNMYGFEKIRADPKDGTWRNEAFRRGGEADLWKIKRKGRKIEGAGKITRPTRGKSRPAPVAEWDEDEEDDNEDEDEDWGGSKRR</sequence>
<dbReference type="PANTHER" id="PTHR10015:SF206">
    <property type="entry name" value="HSF-TYPE DNA-BINDING DOMAIN-CONTAINING PROTEIN"/>
    <property type="match status" value="1"/>
</dbReference>
<evidence type="ECO:0000256" key="4">
    <source>
        <dbReference type="RuleBase" id="RU004020"/>
    </source>
</evidence>
<evidence type="ECO:0000256" key="3">
    <source>
        <dbReference type="ARBA" id="ARBA00023242"/>
    </source>
</evidence>
<dbReference type="InterPro" id="IPR036390">
    <property type="entry name" value="WH_DNA-bd_sf"/>
</dbReference>
<gene>
    <name evidence="7" type="ORF">TrRE_jg422</name>
</gene>
<keyword evidence="3" id="KW-0539">Nucleus</keyword>
<organism evidence="7 8">
    <name type="scientific">Triparma retinervis</name>
    <dbReference type="NCBI Taxonomy" id="2557542"/>
    <lineage>
        <taxon>Eukaryota</taxon>
        <taxon>Sar</taxon>
        <taxon>Stramenopiles</taxon>
        <taxon>Ochrophyta</taxon>
        <taxon>Bolidophyceae</taxon>
        <taxon>Parmales</taxon>
        <taxon>Triparmaceae</taxon>
        <taxon>Triparma</taxon>
    </lineage>
</organism>
<dbReference type="Pfam" id="PF00447">
    <property type="entry name" value="HSF_DNA-bind"/>
    <property type="match status" value="1"/>
</dbReference>
<accession>A0A9W7A7L8</accession>
<feature type="compositionally biased region" description="Acidic residues" evidence="5">
    <location>
        <begin position="130"/>
        <end position="146"/>
    </location>
</feature>
<dbReference type="GO" id="GO:0043565">
    <property type="term" value="F:sequence-specific DNA binding"/>
    <property type="evidence" value="ECO:0007669"/>
    <property type="project" value="InterPro"/>
</dbReference>
<reference evidence="7" key="1">
    <citation type="submission" date="2022-07" db="EMBL/GenBank/DDBJ databases">
        <title>Genome analysis of Parmales, a sister group of diatoms, reveals the evolutionary specialization of diatoms from phago-mixotrophs to photoautotrophs.</title>
        <authorList>
            <person name="Ban H."/>
            <person name="Sato S."/>
            <person name="Yoshikawa S."/>
            <person name="Kazumasa Y."/>
            <person name="Nakamura Y."/>
            <person name="Ichinomiya M."/>
            <person name="Saitoh K."/>
            <person name="Sato N."/>
            <person name="Blanc-Mathieu R."/>
            <person name="Endo H."/>
            <person name="Kuwata A."/>
            <person name="Ogata H."/>
        </authorList>
    </citation>
    <scope>NUCLEOTIDE SEQUENCE</scope>
</reference>
<feature type="domain" description="HSF-type DNA-binding" evidence="6">
    <location>
        <begin position="10"/>
        <end position="105"/>
    </location>
</feature>